<dbReference type="InterPro" id="IPR028098">
    <property type="entry name" value="Glyco_trans_4-like_N"/>
</dbReference>
<proteinExistence type="predicted"/>
<dbReference type="SUPFAM" id="SSF53756">
    <property type="entry name" value="UDP-Glycosyltransferase/glycogen phosphorylase"/>
    <property type="match status" value="1"/>
</dbReference>
<dbReference type="Pfam" id="PF13692">
    <property type="entry name" value="Glyco_trans_1_4"/>
    <property type="match status" value="1"/>
</dbReference>
<accession>A0ABU2WGP3</accession>
<evidence type="ECO:0000313" key="3">
    <source>
        <dbReference type="Proteomes" id="UP001254608"/>
    </source>
</evidence>
<protein>
    <submittedName>
        <fullName evidence="2">Glycosyltransferase family 4 protein</fullName>
        <ecNumber evidence="2">2.4.-.-</ecNumber>
    </submittedName>
</protein>
<evidence type="ECO:0000313" key="2">
    <source>
        <dbReference type="EMBL" id="MDT0496441.1"/>
    </source>
</evidence>
<dbReference type="Proteomes" id="UP001254608">
    <property type="component" value="Unassembled WGS sequence"/>
</dbReference>
<reference evidence="2 3" key="1">
    <citation type="submission" date="2023-09" db="EMBL/GenBank/DDBJ databases">
        <authorList>
            <person name="Rey-Velasco X."/>
        </authorList>
    </citation>
    <scope>NUCLEOTIDE SEQUENCE [LARGE SCALE GENOMIC DNA]</scope>
    <source>
        <strain evidence="2 3">W345</strain>
    </source>
</reference>
<feature type="domain" description="Glycosyltransferase subfamily 4-like N-terminal" evidence="1">
    <location>
        <begin position="29"/>
        <end position="183"/>
    </location>
</feature>
<dbReference type="EMBL" id="JAVRIC010000003">
    <property type="protein sequence ID" value="MDT0496441.1"/>
    <property type="molecule type" value="Genomic_DNA"/>
</dbReference>
<dbReference type="PANTHER" id="PTHR12526">
    <property type="entry name" value="GLYCOSYLTRANSFERASE"/>
    <property type="match status" value="1"/>
</dbReference>
<evidence type="ECO:0000259" key="1">
    <source>
        <dbReference type="Pfam" id="PF13439"/>
    </source>
</evidence>
<dbReference type="EC" id="2.4.-.-" evidence="2"/>
<name>A0ABU2WGP3_9GAMM</name>
<dbReference type="PANTHER" id="PTHR12526:SF622">
    <property type="entry name" value="GLYCOSYLTRANSFERASE (GROUP I)"/>
    <property type="match status" value="1"/>
</dbReference>
<keyword evidence="3" id="KW-1185">Reference proteome</keyword>
<comment type="caution">
    <text evidence="2">The sequence shown here is derived from an EMBL/GenBank/DDBJ whole genome shotgun (WGS) entry which is preliminary data.</text>
</comment>
<dbReference type="Pfam" id="PF13439">
    <property type="entry name" value="Glyco_transf_4"/>
    <property type="match status" value="1"/>
</dbReference>
<keyword evidence="2" id="KW-0808">Transferase</keyword>
<dbReference type="RefSeq" id="WP_311363831.1">
    <property type="nucleotide sequence ID" value="NZ_JAVRIC010000003.1"/>
</dbReference>
<gene>
    <name evidence="2" type="ORF">RM530_03555</name>
</gene>
<dbReference type="GO" id="GO:0016757">
    <property type="term" value="F:glycosyltransferase activity"/>
    <property type="evidence" value="ECO:0007669"/>
    <property type="project" value="UniProtKB-KW"/>
</dbReference>
<dbReference type="Gene3D" id="3.40.50.2000">
    <property type="entry name" value="Glycogen Phosphorylase B"/>
    <property type="match status" value="2"/>
</dbReference>
<sequence length="399" mass="43939">MARINASCFSVRIFFLSGSLLPSMEASSVGVVRMCEALARCGHDVSLFARHNGVDDASAVLGRYGVETEFRLLLLGHAVTHQELGGRGSGFDKKIHYPLAVRRALKRLPAPDLLYGRHLYTMLLAALTLPKTPLVYELHEVRGNRGMRWAERWLFRHRSFLGATAVCESVIADYRRLYPDISDLDLFLARNGADVPCAKLQGAEVGGRPGARRCGYVGSLFPGKGMETVAALAARLTEIDFHVVGGSGADLADWRARTGALDNLIYHGFVDNARVPAYLAAMDVLLAPPRPVMRSVNGRKFGMWQAPLKIFQYMAAGKPIIASDLPHVREILQHRVTALLVPAEDMDAWATALRELEDPGLTERLKAAAHADLVQRFTWTEKAKAVTGYISQRSKRLAL</sequence>
<keyword evidence="2" id="KW-0328">Glycosyltransferase</keyword>
<dbReference type="CDD" id="cd03801">
    <property type="entry name" value="GT4_PimA-like"/>
    <property type="match status" value="1"/>
</dbReference>
<organism evidence="2 3">
    <name type="scientific">Banduia mediterranea</name>
    <dbReference type="NCBI Taxonomy" id="3075609"/>
    <lineage>
        <taxon>Bacteria</taxon>
        <taxon>Pseudomonadati</taxon>
        <taxon>Pseudomonadota</taxon>
        <taxon>Gammaproteobacteria</taxon>
        <taxon>Nevskiales</taxon>
        <taxon>Algiphilaceae</taxon>
        <taxon>Banduia</taxon>
    </lineage>
</organism>